<feature type="transmembrane region" description="Helical" evidence="10">
    <location>
        <begin position="20"/>
        <end position="44"/>
    </location>
</feature>
<dbReference type="Gene3D" id="1.20.1440.130">
    <property type="entry name" value="VKOR domain"/>
    <property type="match status" value="1"/>
</dbReference>
<dbReference type="InterPro" id="IPR012932">
    <property type="entry name" value="VKOR"/>
</dbReference>
<evidence type="ECO:0000256" key="10">
    <source>
        <dbReference type="SAM" id="Phobius"/>
    </source>
</evidence>
<feature type="transmembrane region" description="Helical" evidence="10">
    <location>
        <begin position="56"/>
        <end position="77"/>
    </location>
</feature>
<feature type="non-terminal residue" evidence="12">
    <location>
        <position position="1"/>
    </location>
</feature>
<dbReference type="InterPro" id="IPR038354">
    <property type="entry name" value="VKOR_sf"/>
</dbReference>
<keyword evidence="5 10" id="KW-1133">Transmembrane helix</keyword>
<dbReference type="SMART" id="SM00756">
    <property type="entry name" value="VKc"/>
    <property type="match status" value="1"/>
</dbReference>
<dbReference type="PROSITE" id="PS51352">
    <property type="entry name" value="THIOREDOXIN_2"/>
    <property type="match status" value="1"/>
</dbReference>
<keyword evidence="8" id="KW-1015">Disulfide bond</keyword>
<dbReference type="GO" id="GO:0016491">
    <property type="term" value="F:oxidoreductase activity"/>
    <property type="evidence" value="ECO:0007669"/>
    <property type="project" value="UniProtKB-KW"/>
</dbReference>
<dbReference type="GO" id="GO:0048038">
    <property type="term" value="F:quinone binding"/>
    <property type="evidence" value="ECO:0007669"/>
    <property type="project" value="UniProtKB-KW"/>
</dbReference>
<keyword evidence="6" id="KW-0560">Oxidoreductase</keyword>
<evidence type="ECO:0000256" key="7">
    <source>
        <dbReference type="ARBA" id="ARBA00023136"/>
    </source>
</evidence>
<keyword evidence="4" id="KW-0874">Quinone</keyword>
<name>A0A382S8B2_9ZZZZ</name>
<evidence type="ECO:0000256" key="3">
    <source>
        <dbReference type="ARBA" id="ARBA00022692"/>
    </source>
</evidence>
<gene>
    <name evidence="12" type="ORF">METZ01_LOCUS359010</name>
</gene>
<evidence type="ECO:0000313" key="12">
    <source>
        <dbReference type="EMBL" id="SVD06156.1"/>
    </source>
</evidence>
<feature type="transmembrane region" description="Helical" evidence="10">
    <location>
        <begin position="114"/>
        <end position="131"/>
    </location>
</feature>
<keyword evidence="9" id="KW-0676">Redox-active center</keyword>
<dbReference type="PANTHER" id="PTHR34573:SF1">
    <property type="entry name" value="VITAMIN K EPOXIDE REDUCTASE DOMAIN-CONTAINING PROTEIN"/>
    <property type="match status" value="1"/>
</dbReference>
<proteinExistence type="inferred from homology"/>
<feature type="transmembrane region" description="Helical" evidence="10">
    <location>
        <begin position="83"/>
        <end position="102"/>
    </location>
</feature>
<feature type="domain" description="Thioredoxin" evidence="11">
    <location>
        <begin position="134"/>
        <end position="257"/>
    </location>
</feature>
<dbReference type="PROSITE" id="PS51354">
    <property type="entry name" value="GLUTAREDOXIN_2"/>
    <property type="match status" value="1"/>
</dbReference>
<evidence type="ECO:0000256" key="9">
    <source>
        <dbReference type="ARBA" id="ARBA00023284"/>
    </source>
</evidence>
<organism evidence="12">
    <name type="scientific">marine metagenome</name>
    <dbReference type="NCBI Taxonomy" id="408172"/>
    <lineage>
        <taxon>unclassified sequences</taxon>
        <taxon>metagenomes</taxon>
        <taxon>ecological metagenomes</taxon>
    </lineage>
</organism>
<dbReference type="AlphaFoldDB" id="A0A382S8B2"/>
<evidence type="ECO:0000256" key="6">
    <source>
        <dbReference type="ARBA" id="ARBA00023002"/>
    </source>
</evidence>
<dbReference type="InterPro" id="IPR013766">
    <property type="entry name" value="Thioredoxin_domain"/>
</dbReference>
<evidence type="ECO:0000256" key="4">
    <source>
        <dbReference type="ARBA" id="ARBA00022719"/>
    </source>
</evidence>
<dbReference type="Pfam" id="PF07884">
    <property type="entry name" value="VKOR"/>
    <property type="match status" value="1"/>
</dbReference>
<dbReference type="PANTHER" id="PTHR34573">
    <property type="entry name" value="VKC DOMAIN-CONTAINING PROTEIN"/>
    <property type="match status" value="1"/>
</dbReference>
<protein>
    <recommendedName>
        <fullName evidence="11">Thioredoxin domain-containing protein</fullName>
    </recommendedName>
</protein>
<dbReference type="Gene3D" id="3.40.30.10">
    <property type="entry name" value="Glutaredoxin"/>
    <property type="match status" value="1"/>
</dbReference>
<dbReference type="InterPro" id="IPR036249">
    <property type="entry name" value="Thioredoxin-like_sf"/>
</dbReference>
<keyword evidence="3 10" id="KW-0812">Transmembrane</keyword>
<dbReference type="PROSITE" id="PS00194">
    <property type="entry name" value="THIOREDOXIN_1"/>
    <property type="match status" value="1"/>
</dbReference>
<evidence type="ECO:0000256" key="8">
    <source>
        <dbReference type="ARBA" id="ARBA00023157"/>
    </source>
</evidence>
<comment type="similarity">
    <text evidence="2">Belongs to the VKOR family.</text>
</comment>
<dbReference type="GO" id="GO:0016020">
    <property type="term" value="C:membrane"/>
    <property type="evidence" value="ECO:0007669"/>
    <property type="project" value="UniProtKB-SubCell"/>
</dbReference>
<evidence type="ECO:0000256" key="2">
    <source>
        <dbReference type="ARBA" id="ARBA00006214"/>
    </source>
</evidence>
<evidence type="ECO:0000256" key="1">
    <source>
        <dbReference type="ARBA" id="ARBA00004141"/>
    </source>
</evidence>
<dbReference type="InterPro" id="IPR017937">
    <property type="entry name" value="Thioredoxin_CS"/>
</dbReference>
<sequence length="257" mass="29228">DAVLNSPWGTLIKNDQFNIPLSFAGFLTYSTILLIVLILSLKIISPKQKIYKSFWWLLYLISCGSSVFSILLISIMIIKIKSFCFFCLLSAILSFSIFILTIIGARFDNRETMFYRGLIIAFTVLIGGLIWSNQVDPTRANEINLPTENISPPITTVSSIEKINFAKFLNDNNIVMYSAYWCPHCNDQKQLFGKKAVEELIIVECAKDGKNNQYNLCQERGIEGFPSWEINNEIYSGTMSLNELAEMTNYDGDINFE</sequence>
<reference evidence="12" key="1">
    <citation type="submission" date="2018-05" db="EMBL/GenBank/DDBJ databases">
        <authorList>
            <person name="Lanie J.A."/>
            <person name="Ng W.-L."/>
            <person name="Kazmierczak K.M."/>
            <person name="Andrzejewski T.M."/>
            <person name="Davidsen T.M."/>
            <person name="Wayne K.J."/>
            <person name="Tettelin H."/>
            <person name="Glass J.I."/>
            <person name="Rusch D."/>
            <person name="Podicherti R."/>
            <person name="Tsui H.-C.T."/>
            <person name="Winkler M.E."/>
        </authorList>
    </citation>
    <scope>NUCLEOTIDE SEQUENCE</scope>
</reference>
<dbReference type="EMBL" id="UINC01127197">
    <property type="protein sequence ID" value="SVD06156.1"/>
    <property type="molecule type" value="Genomic_DNA"/>
</dbReference>
<dbReference type="SUPFAM" id="SSF52833">
    <property type="entry name" value="Thioredoxin-like"/>
    <property type="match status" value="1"/>
</dbReference>
<evidence type="ECO:0000256" key="5">
    <source>
        <dbReference type="ARBA" id="ARBA00022989"/>
    </source>
</evidence>
<accession>A0A382S8B2</accession>
<keyword evidence="7 10" id="KW-0472">Membrane</keyword>
<comment type="subcellular location">
    <subcellularLocation>
        <location evidence="1">Membrane</location>
        <topology evidence="1">Multi-pass membrane protein</topology>
    </subcellularLocation>
</comment>
<evidence type="ECO:0000259" key="11">
    <source>
        <dbReference type="PROSITE" id="PS51352"/>
    </source>
</evidence>